<feature type="binding site" evidence="9">
    <location>
        <position position="234"/>
    </location>
    <ligand>
        <name>Zn(2+)</name>
        <dbReference type="ChEBI" id="CHEBI:29105"/>
        <note>catalytic</note>
    </ligand>
</feature>
<comment type="function">
    <text evidence="9">Catalyzes hydrolysis of the D-alanyl-D-alanine dipeptide.</text>
</comment>
<evidence type="ECO:0000256" key="1">
    <source>
        <dbReference type="ARBA" id="ARBA00001362"/>
    </source>
</evidence>
<dbReference type="Proteomes" id="UP001589747">
    <property type="component" value="Unassembled WGS sequence"/>
</dbReference>
<evidence type="ECO:0000256" key="5">
    <source>
        <dbReference type="ARBA" id="ARBA00022833"/>
    </source>
</evidence>
<feature type="site" description="Transition state stabilizer" evidence="9">
    <location>
        <position position="183"/>
    </location>
</feature>
<evidence type="ECO:0000256" key="9">
    <source>
        <dbReference type="HAMAP-Rule" id="MF_01924"/>
    </source>
</evidence>
<evidence type="ECO:0000256" key="8">
    <source>
        <dbReference type="ARBA" id="ARBA00023316"/>
    </source>
</evidence>
<comment type="similarity">
    <text evidence="9">Belongs to the peptidase M15D family.</text>
</comment>
<dbReference type="InterPro" id="IPR000755">
    <property type="entry name" value="A_A_dipeptidase"/>
</dbReference>
<dbReference type="EMBL" id="JBHMDO010000033">
    <property type="protein sequence ID" value="MFB9328462.1"/>
    <property type="molecule type" value="Genomic_DNA"/>
</dbReference>
<comment type="catalytic activity">
    <reaction evidence="1 9">
        <text>D-alanyl-D-alanine + H2O = 2 D-alanine</text>
        <dbReference type="Rhea" id="RHEA:20661"/>
        <dbReference type="ChEBI" id="CHEBI:15377"/>
        <dbReference type="ChEBI" id="CHEBI:57416"/>
        <dbReference type="ChEBI" id="CHEBI:57822"/>
        <dbReference type="EC" id="3.4.13.22"/>
    </reaction>
</comment>
<evidence type="ECO:0000256" key="3">
    <source>
        <dbReference type="ARBA" id="ARBA00022723"/>
    </source>
</evidence>
<sequence length="313" mass="34517">MGRIRRISDSSRCWTAFWTMSSSSTTRCVMRIKASRAIGGLNRLIAGIASAGLLAGAIVMPTASSSALAQNASGLGARSLSTTVPMTAAASTTAKASTQVYDTFDGIEKKRKLPAGFVYVDEVIPKAQYDIRYYTDYNFVGARIDGYEAPLAILTKEAANALQLVSADLAKKGYMLRIYDAYRPAKAVAHFIRWAKDPDDTTMKQVFYPEVDKADLFDGYLAKRSGHSRGSTVDLTIVNTYAGREVDMGSPFDRLGLESSHGSKLVTAAQRANRALLKAAMERRGFTAYSKEWWHYTLTKEPFPKRYFDFDVQ</sequence>
<keyword evidence="2 9" id="KW-0645">Protease</keyword>
<dbReference type="CDD" id="cd14817">
    <property type="entry name" value="D-Ala-D-Ala_dipeptidase_VanX"/>
    <property type="match status" value="1"/>
</dbReference>
<keyword evidence="3 9" id="KW-0479">Metal-binding</keyword>
<evidence type="ECO:0000256" key="7">
    <source>
        <dbReference type="ARBA" id="ARBA00023049"/>
    </source>
</evidence>
<dbReference type="EC" id="3.4.13.22" evidence="9"/>
<dbReference type="SUPFAM" id="SSF55166">
    <property type="entry name" value="Hedgehog/DD-peptidase"/>
    <property type="match status" value="1"/>
</dbReference>
<dbReference type="Gene3D" id="3.30.1380.10">
    <property type="match status" value="1"/>
</dbReference>
<dbReference type="InterPro" id="IPR009045">
    <property type="entry name" value="Zn_M74/Hedgehog-like"/>
</dbReference>
<dbReference type="PANTHER" id="PTHR43126:SF1">
    <property type="entry name" value="D-ALANYL-D-ALANINE DIPEPTIDASE"/>
    <property type="match status" value="1"/>
</dbReference>
<protein>
    <recommendedName>
        <fullName evidence="9">D-alanyl-D-alanine dipeptidase</fullName>
        <shortName evidence="9">D-Ala-D-Ala dipeptidase</shortName>
        <ecNumber evidence="9">3.4.13.22</ecNumber>
    </recommendedName>
</protein>
<accession>A0ABV5KWL3</accession>
<gene>
    <name evidence="10" type="ORF">ACFFSY_21225</name>
</gene>
<proteinExistence type="inferred from homology"/>
<dbReference type="RefSeq" id="WP_377497777.1">
    <property type="nucleotide sequence ID" value="NZ_JBHMDO010000033.1"/>
</dbReference>
<feature type="binding site" evidence="9">
    <location>
        <position position="295"/>
    </location>
    <ligand>
        <name>Zn(2+)</name>
        <dbReference type="ChEBI" id="CHEBI:29105"/>
        <note>catalytic</note>
    </ligand>
</feature>
<evidence type="ECO:0000256" key="4">
    <source>
        <dbReference type="ARBA" id="ARBA00022801"/>
    </source>
</evidence>
<feature type="active site" description="Proton donor/acceptor" evidence="9">
    <location>
        <position position="292"/>
    </location>
</feature>
<reference evidence="10 11" key="1">
    <citation type="submission" date="2024-09" db="EMBL/GenBank/DDBJ databases">
        <authorList>
            <person name="Sun Q."/>
            <person name="Mori K."/>
        </authorList>
    </citation>
    <scope>NUCLEOTIDE SEQUENCE [LARGE SCALE GENOMIC DNA]</scope>
    <source>
        <strain evidence="10 11">TISTR 2452</strain>
    </source>
</reference>
<keyword evidence="4 9" id="KW-0378">Hydrolase</keyword>
<feature type="binding site" evidence="9">
    <location>
        <position position="227"/>
    </location>
    <ligand>
        <name>Zn(2+)</name>
        <dbReference type="ChEBI" id="CHEBI:29105"/>
        <note>catalytic</note>
    </ligand>
</feature>
<name>A0ABV5KWL3_9BACL</name>
<comment type="caution">
    <text evidence="10">The sequence shown here is derived from an EMBL/GenBank/DDBJ whole genome shotgun (WGS) entry which is preliminary data.</text>
</comment>
<evidence type="ECO:0000256" key="2">
    <source>
        <dbReference type="ARBA" id="ARBA00022670"/>
    </source>
</evidence>
<dbReference type="HAMAP" id="MF_01924">
    <property type="entry name" value="A_A_dipeptidase"/>
    <property type="match status" value="1"/>
</dbReference>
<keyword evidence="11" id="KW-1185">Reference proteome</keyword>
<organism evidence="10 11">
    <name type="scientific">Paenibacillus aurantiacus</name>
    <dbReference type="NCBI Taxonomy" id="1936118"/>
    <lineage>
        <taxon>Bacteria</taxon>
        <taxon>Bacillati</taxon>
        <taxon>Bacillota</taxon>
        <taxon>Bacilli</taxon>
        <taxon>Bacillales</taxon>
        <taxon>Paenibacillaceae</taxon>
        <taxon>Paenibacillus</taxon>
    </lineage>
</organism>
<dbReference type="PANTHER" id="PTHR43126">
    <property type="entry name" value="D-ALANYL-D-ALANINE DIPEPTIDASE"/>
    <property type="match status" value="1"/>
</dbReference>
<keyword evidence="7 9" id="KW-0482">Metalloprotease</keyword>
<keyword evidence="5 9" id="KW-0862">Zinc</keyword>
<evidence type="ECO:0000313" key="10">
    <source>
        <dbReference type="EMBL" id="MFB9328462.1"/>
    </source>
</evidence>
<keyword evidence="8" id="KW-0961">Cell wall biogenesis/degradation</keyword>
<comment type="cofactor">
    <cofactor evidence="9">
        <name>Zn(2+)</name>
        <dbReference type="ChEBI" id="CHEBI:29105"/>
    </cofactor>
    <text evidence="9">Binds 1 zinc ion per subunit.</text>
</comment>
<evidence type="ECO:0000313" key="11">
    <source>
        <dbReference type="Proteomes" id="UP001589747"/>
    </source>
</evidence>
<keyword evidence="6 9" id="KW-0224">Dipeptidase</keyword>
<dbReference type="Pfam" id="PF01427">
    <property type="entry name" value="Peptidase_M15"/>
    <property type="match status" value="1"/>
</dbReference>
<evidence type="ECO:0000256" key="6">
    <source>
        <dbReference type="ARBA" id="ARBA00022997"/>
    </source>
</evidence>